<dbReference type="GO" id="GO:0003676">
    <property type="term" value="F:nucleic acid binding"/>
    <property type="evidence" value="ECO:0007669"/>
    <property type="project" value="InterPro"/>
</dbReference>
<evidence type="ECO:0000256" key="1">
    <source>
        <dbReference type="SAM" id="MobiDB-lite"/>
    </source>
</evidence>
<feature type="region of interest" description="Disordered" evidence="1">
    <location>
        <begin position="447"/>
        <end position="467"/>
    </location>
</feature>
<feature type="domain" description="Integrase catalytic" evidence="2">
    <location>
        <begin position="298"/>
        <end position="396"/>
    </location>
</feature>
<evidence type="ECO:0000259" key="2">
    <source>
        <dbReference type="PROSITE" id="PS50994"/>
    </source>
</evidence>
<protein>
    <submittedName>
        <fullName evidence="3">Mitochondrial protein</fullName>
    </submittedName>
</protein>
<evidence type="ECO:0000313" key="4">
    <source>
        <dbReference type="Proteomes" id="UP000257109"/>
    </source>
</evidence>
<accession>A0A371GYP6</accession>
<dbReference type="InterPro" id="IPR052160">
    <property type="entry name" value="Gypsy_RT_Integrase-like"/>
</dbReference>
<feature type="compositionally biased region" description="Basic and acidic residues" evidence="1">
    <location>
        <begin position="447"/>
        <end position="457"/>
    </location>
</feature>
<dbReference type="Gene3D" id="3.30.70.270">
    <property type="match status" value="1"/>
</dbReference>
<comment type="caution">
    <text evidence="3">The sequence shown here is derived from an EMBL/GenBank/DDBJ whole genome shotgun (WGS) entry which is preliminary data.</text>
</comment>
<dbReference type="InterPro" id="IPR043502">
    <property type="entry name" value="DNA/RNA_pol_sf"/>
</dbReference>
<dbReference type="PANTHER" id="PTHR47266">
    <property type="entry name" value="ENDONUCLEASE-RELATED"/>
    <property type="match status" value="1"/>
</dbReference>
<keyword evidence="4" id="KW-1185">Reference proteome</keyword>
<dbReference type="InterPro" id="IPR043128">
    <property type="entry name" value="Rev_trsase/Diguanyl_cyclase"/>
</dbReference>
<dbReference type="GO" id="GO:0015074">
    <property type="term" value="P:DNA integration"/>
    <property type="evidence" value="ECO:0007669"/>
    <property type="project" value="InterPro"/>
</dbReference>
<dbReference type="PROSITE" id="PS50994">
    <property type="entry name" value="INTEGRASE"/>
    <property type="match status" value="1"/>
</dbReference>
<dbReference type="Proteomes" id="UP000257109">
    <property type="component" value="Unassembled WGS sequence"/>
</dbReference>
<proteinExistence type="predicted"/>
<dbReference type="InterPro" id="IPR001584">
    <property type="entry name" value="Integrase_cat-core"/>
</dbReference>
<dbReference type="EMBL" id="QJKJ01004065">
    <property type="protein sequence ID" value="RDX95678.1"/>
    <property type="molecule type" value="Genomic_DNA"/>
</dbReference>
<dbReference type="SUPFAM" id="SSF56672">
    <property type="entry name" value="DNA/RNA polymerases"/>
    <property type="match status" value="1"/>
</dbReference>
<dbReference type="Gene3D" id="1.10.340.70">
    <property type="match status" value="1"/>
</dbReference>
<dbReference type="Pfam" id="PF00665">
    <property type="entry name" value="rve"/>
    <property type="match status" value="1"/>
</dbReference>
<dbReference type="OrthoDB" id="1433105at2759"/>
<dbReference type="InterPro" id="IPR012337">
    <property type="entry name" value="RNaseH-like_sf"/>
</dbReference>
<dbReference type="Pfam" id="PF17921">
    <property type="entry name" value="Integrase_H2C2"/>
    <property type="match status" value="1"/>
</dbReference>
<dbReference type="AlphaFoldDB" id="A0A371GYP6"/>
<sequence length="486" mass="55772">MEEAAKPIRQQQRRMNQTILDVVKKEDCMEVFMDNLTVYADSFNACLDNLSKVLTRCIDTNLVLNYKKFHFMVTEGVVLGHLVSNKGIGVDKSKIDIITSLLNPASVRKILVEEARCQVETVLVDAHSPRIDIEIRDKKDAENSIADHLSNIGREIDPMLIRDEFLDEKLLHIITPTPWFANICNFVVASQFSLEASRLYKEKLQSDAKYYIWDDPYLWRLCSDQVIHRCIHEAEINSVLQLCHVACGGGHYGSTWTVRKVLDYGLYWSTIFKDMYRFVSTCDKCKKVGMTITRRHEMPQQPILFCEVFDVWGIVFMGPFPVPYGYSYIMLAIDYGSRWVEAIATKTNDAKVVVDFLKSNIFYQFGVPKALISDQCSHFCNRAMSSLLHNSSRLGITRMCPWEIRHRSTTSGGGWYLLSALGDCLGKGHIDSQCLNRRTMVMRKNRKVESESFERESSSSSTVESNSDHLHYEGDLLMVRRLMSNE</sequence>
<dbReference type="SUPFAM" id="SSF53098">
    <property type="entry name" value="Ribonuclease H-like"/>
    <property type="match status" value="1"/>
</dbReference>
<dbReference type="InterPro" id="IPR041588">
    <property type="entry name" value="Integrase_H2C2"/>
</dbReference>
<dbReference type="Gene3D" id="3.30.420.10">
    <property type="entry name" value="Ribonuclease H-like superfamily/Ribonuclease H"/>
    <property type="match status" value="1"/>
</dbReference>
<evidence type="ECO:0000313" key="3">
    <source>
        <dbReference type="EMBL" id="RDX95678.1"/>
    </source>
</evidence>
<gene>
    <name evidence="3" type="ORF">CR513_21756</name>
</gene>
<feature type="non-terminal residue" evidence="3">
    <location>
        <position position="1"/>
    </location>
</feature>
<dbReference type="InterPro" id="IPR036397">
    <property type="entry name" value="RNaseH_sf"/>
</dbReference>
<reference evidence="3" key="1">
    <citation type="submission" date="2018-05" db="EMBL/GenBank/DDBJ databases">
        <title>Draft genome of Mucuna pruriens seed.</title>
        <authorList>
            <person name="Nnadi N.E."/>
            <person name="Vos R."/>
            <person name="Hasami M.H."/>
            <person name="Devisetty U.K."/>
            <person name="Aguiy J.C."/>
        </authorList>
    </citation>
    <scope>NUCLEOTIDE SEQUENCE [LARGE SCALE GENOMIC DNA]</scope>
    <source>
        <strain evidence="3">JCA_2017</strain>
    </source>
</reference>
<organism evidence="3 4">
    <name type="scientific">Mucuna pruriens</name>
    <name type="common">Velvet bean</name>
    <name type="synonym">Dolichos pruriens</name>
    <dbReference type="NCBI Taxonomy" id="157652"/>
    <lineage>
        <taxon>Eukaryota</taxon>
        <taxon>Viridiplantae</taxon>
        <taxon>Streptophyta</taxon>
        <taxon>Embryophyta</taxon>
        <taxon>Tracheophyta</taxon>
        <taxon>Spermatophyta</taxon>
        <taxon>Magnoliopsida</taxon>
        <taxon>eudicotyledons</taxon>
        <taxon>Gunneridae</taxon>
        <taxon>Pentapetalae</taxon>
        <taxon>rosids</taxon>
        <taxon>fabids</taxon>
        <taxon>Fabales</taxon>
        <taxon>Fabaceae</taxon>
        <taxon>Papilionoideae</taxon>
        <taxon>50 kb inversion clade</taxon>
        <taxon>NPAAA clade</taxon>
        <taxon>indigoferoid/millettioid clade</taxon>
        <taxon>Phaseoleae</taxon>
        <taxon>Mucuna</taxon>
    </lineage>
</organism>
<name>A0A371GYP6_MUCPR</name>